<keyword evidence="5" id="KW-0547">Nucleotide-binding</keyword>
<dbReference type="GO" id="GO:0005524">
    <property type="term" value="F:ATP binding"/>
    <property type="evidence" value="ECO:0007669"/>
    <property type="project" value="UniProtKB-KW"/>
</dbReference>
<evidence type="ECO:0000256" key="4">
    <source>
        <dbReference type="ARBA" id="ARBA00022475"/>
    </source>
</evidence>
<comment type="similarity">
    <text evidence="2">Belongs to the ABC transporter superfamily.</text>
</comment>
<evidence type="ECO:0000256" key="8">
    <source>
        <dbReference type="SAM" id="MobiDB-lite"/>
    </source>
</evidence>
<feature type="compositionally biased region" description="Polar residues" evidence="8">
    <location>
        <begin position="1"/>
        <end position="11"/>
    </location>
</feature>
<dbReference type="SMART" id="SM00382">
    <property type="entry name" value="AAA"/>
    <property type="match status" value="1"/>
</dbReference>
<evidence type="ECO:0000313" key="11">
    <source>
        <dbReference type="Proteomes" id="UP000283832"/>
    </source>
</evidence>
<dbReference type="PROSITE" id="PS00211">
    <property type="entry name" value="ABC_TRANSPORTER_1"/>
    <property type="match status" value="1"/>
</dbReference>
<dbReference type="InterPro" id="IPR027417">
    <property type="entry name" value="P-loop_NTPase"/>
</dbReference>
<keyword evidence="3" id="KW-0813">Transport</keyword>
<dbReference type="InterPro" id="IPR013563">
    <property type="entry name" value="Oligopep_ABC_C"/>
</dbReference>
<accession>A0A418MXP3</accession>
<evidence type="ECO:0000256" key="7">
    <source>
        <dbReference type="ARBA" id="ARBA00023136"/>
    </source>
</evidence>
<dbReference type="NCBIfam" id="TIGR01727">
    <property type="entry name" value="oligo_HPY"/>
    <property type="match status" value="1"/>
</dbReference>
<comment type="caution">
    <text evidence="10">The sequence shown here is derived from an EMBL/GenBank/DDBJ whole genome shotgun (WGS) entry which is preliminary data.</text>
</comment>
<dbReference type="SUPFAM" id="SSF52540">
    <property type="entry name" value="P-loop containing nucleoside triphosphate hydrolases"/>
    <property type="match status" value="1"/>
</dbReference>
<feature type="domain" description="ABC transporter" evidence="9">
    <location>
        <begin position="25"/>
        <end position="274"/>
    </location>
</feature>
<evidence type="ECO:0000256" key="3">
    <source>
        <dbReference type="ARBA" id="ARBA00022448"/>
    </source>
</evidence>
<dbReference type="RefSeq" id="WP_119574193.1">
    <property type="nucleotide sequence ID" value="NZ_QXEC01000006.1"/>
</dbReference>
<reference evidence="10 11" key="1">
    <citation type="submission" date="2018-08" db="EMBL/GenBank/DDBJ databases">
        <title>Jishengella sp. nov., isolated from a root of Azadirachta indica A. Juss. var. siamensis Valenton.</title>
        <authorList>
            <person name="Kuncharoen N."/>
            <person name="Tanasupawat S."/>
            <person name="Kudo T."/>
            <person name="Ohkuma M."/>
        </authorList>
    </citation>
    <scope>NUCLEOTIDE SEQUENCE [LARGE SCALE GENOMIC DNA]</scope>
    <source>
        <strain evidence="10 11">AZ1-13</strain>
    </source>
</reference>
<dbReference type="Proteomes" id="UP000283832">
    <property type="component" value="Unassembled WGS sequence"/>
</dbReference>
<keyword evidence="6 10" id="KW-0067">ATP-binding</keyword>
<keyword evidence="11" id="KW-1185">Reference proteome</keyword>
<dbReference type="Gene3D" id="3.40.50.300">
    <property type="entry name" value="P-loop containing nucleotide triphosphate hydrolases"/>
    <property type="match status" value="1"/>
</dbReference>
<sequence>MARRSTGTTADAATGHQPPGDALRVRGLDVTFTTRRGDLPAVRGVDLDIAAGEVLVLLGESGSGKSVTARSVMGLLDGPGVRLDAAEIRVAGHDIVGGRPDDVRRLRGSTMSLVFQDALSALNPVLSIGDQLGEVYRLHRGASRRQARAEAVELLRLVGIPAPDRRVRDFPHQFSGGMRQRILIAMAVALGPRLLIADEPTTALDVTVQAQILDLIDRLRAELGMGVLLITHDLGVAAELADRVAVMYAGRIVETGTVAEILDAPAHPYTAALLRSVPDLADPGEPLRPIPGSPPNLLALPTGCAFHPRCPRADDTCRATRPPRRPLARADRTAACHHAEEGVDATV</sequence>
<dbReference type="InterPro" id="IPR003593">
    <property type="entry name" value="AAA+_ATPase"/>
</dbReference>
<evidence type="ECO:0000313" key="10">
    <source>
        <dbReference type="EMBL" id="RIV39381.1"/>
    </source>
</evidence>
<proteinExistence type="inferred from homology"/>
<gene>
    <name evidence="10" type="ORF">D2L64_08635</name>
</gene>
<organism evidence="10 11">
    <name type="scientific">Micromonospora radicis</name>
    <dbReference type="NCBI Taxonomy" id="1894971"/>
    <lineage>
        <taxon>Bacteria</taxon>
        <taxon>Bacillati</taxon>
        <taxon>Actinomycetota</taxon>
        <taxon>Actinomycetes</taxon>
        <taxon>Micromonosporales</taxon>
        <taxon>Micromonosporaceae</taxon>
        <taxon>Micromonospora</taxon>
    </lineage>
</organism>
<dbReference type="FunFam" id="3.40.50.300:FF:000016">
    <property type="entry name" value="Oligopeptide ABC transporter ATP-binding component"/>
    <property type="match status" value="1"/>
</dbReference>
<evidence type="ECO:0000256" key="1">
    <source>
        <dbReference type="ARBA" id="ARBA00004202"/>
    </source>
</evidence>
<keyword evidence="7" id="KW-0472">Membrane</keyword>
<evidence type="ECO:0000259" key="9">
    <source>
        <dbReference type="PROSITE" id="PS50893"/>
    </source>
</evidence>
<evidence type="ECO:0000256" key="2">
    <source>
        <dbReference type="ARBA" id="ARBA00005417"/>
    </source>
</evidence>
<feature type="region of interest" description="Disordered" evidence="8">
    <location>
        <begin position="1"/>
        <end position="22"/>
    </location>
</feature>
<dbReference type="Pfam" id="PF00005">
    <property type="entry name" value="ABC_tran"/>
    <property type="match status" value="1"/>
</dbReference>
<dbReference type="EMBL" id="QXEC01000006">
    <property type="protein sequence ID" value="RIV39381.1"/>
    <property type="molecule type" value="Genomic_DNA"/>
</dbReference>
<feature type="compositionally biased region" description="Basic and acidic residues" evidence="8">
    <location>
        <begin position="328"/>
        <end position="341"/>
    </location>
</feature>
<feature type="region of interest" description="Disordered" evidence="8">
    <location>
        <begin position="316"/>
        <end position="347"/>
    </location>
</feature>
<comment type="subcellular location">
    <subcellularLocation>
        <location evidence="1">Cell membrane</location>
        <topology evidence="1">Peripheral membrane protein</topology>
    </subcellularLocation>
</comment>
<dbReference type="OrthoDB" id="8036461at2"/>
<dbReference type="GO" id="GO:0016887">
    <property type="term" value="F:ATP hydrolysis activity"/>
    <property type="evidence" value="ECO:0007669"/>
    <property type="project" value="InterPro"/>
</dbReference>
<dbReference type="PROSITE" id="PS50893">
    <property type="entry name" value="ABC_TRANSPORTER_2"/>
    <property type="match status" value="1"/>
</dbReference>
<dbReference type="InterPro" id="IPR050388">
    <property type="entry name" value="ABC_Ni/Peptide_Import"/>
</dbReference>
<dbReference type="PANTHER" id="PTHR43297">
    <property type="entry name" value="OLIGOPEPTIDE TRANSPORT ATP-BINDING PROTEIN APPD"/>
    <property type="match status" value="1"/>
</dbReference>
<dbReference type="GO" id="GO:0015833">
    <property type="term" value="P:peptide transport"/>
    <property type="evidence" value="ECO:0007669"/>
    <property type="project" value="InterPro"/>
</dbReference>
<dbReference type="PANTHER" id="PTHR43297:SF2">
    <property type="entry name" value="DIPEPTIDE TRANSPORT ATP-BINDING PROTEIN DPPD"/>
    <property type="match status" value="1"/>
</dbReference>
<dbReference type="InterPro" id="IPR017871">
    <property type="entry name" value="ABC_transporter-like_CS"/>
</dbReference>
<dbReference type="CDD" id="cd03257">
    <property type="entry name" value="ABC_NikE_OppD_transporters"/>
    <property type="match status" value="1"/>
</dbReference>
<dbReference type="AlphaFoldDB" id="A0A418MXP3"/>
<evidence type="ECO:0000256" key="6">
    <source>
        <dbReference type="ARBA" id="ARBA00022840"/>
    </source>
</evidence>
<dbReference type="GO" id="GO:0005886">
    <property type="term" value="C:plasma membrane"/>
    <property type="evidence" value="ECO:0007669"/>
    <property type="project" value="UniProtKB-SubCell"/>
</dbReference>
<name>A0A418MXP3_9ACTN</name>
<keyword evidence="4" id="KW-1003">Cell membrane</keyword>
<evidence type="ECO:0000256" key="5">
    <source>
        <dbReference type="ARBA" id="ARBA00022741"/>
    </source>
</evidence>
<protein>
    <submittedName>
        <fullName evidence="10">ABC transporter ATP-binding protein</fullName>
    </submittedName>
</protein>
<dbReference type="Pfam" id="PF08352">
    <property type="entry name" value="oligo_HPY"/>
    <property type="match status" value="1"/>
</dbReference>
<dbReference type="InterPro" id="IPR003439">
    <property type="entry name" value="ABC_transporter-like_ATP-bd"/>
</dbReference>